<evidence type="ECO:0000313" key="3">
    <source>
        <dbReference type="Proteomes" id="UP001152533"/>
    </source>
</evidence>
<dbReference type="Proteomes" id="UP001152533">
    <property type="component" value="Unassembled WGS sequence"/>
</dbReference>
<gene>
    <name evidence="2" type="ORF">CGXH109_LOCUS110762</name>
</gene>
<protein>
    <submittedName>
        <fullName evidence="2">Uncharacterized protein</fullName>
    </submittedName>
</protein>
<sequence length="79" mass="8713">MTASRTLGLRESRTLSPAKAGLPGHPLVYPRQSGCTQLRKNLSYFLGVKSASDPQDWSPCRDVVQETTEFAMSTERLDA</sequence>
<dbReference type="EMBL" id="CAMGZC010001179">
    <property type="protein sequence ID" value="CAI0651835.1"/>
    <property type="molecule type" value="Genomic_DNA"/>
</dbReference>
<feature type="region of interest" description="Disordered" evidence="1">
    <location>
        <begin position="1"/>
        <end position="24"/>
    </location>
</feature>
<proteinExistence type="predicted"/>
<reference evidence="2" key="1">
    <citation type="submission" date="2022-08" db="EMBL/GenBank/DDBJ databases">
        <authorList>
            <person name="Giroux E."/>
            <person name="Giroux E."/>
        </authorList>
    </citation>
    <scope>NUCLEOTIDE SEQUENCE</scope>
    <source>
        <strain evidence="2">H1091258</strain>
    </source>
</reference>
<comment type="caution">
    <text evidence="2">The sequence shown here is derived from an EMBL/GenBank/DDBJ whole genome shotgun (WGS) entry which is preliminary data.</text>
</comment>
<evidence type="ECO:0000256" key="1">
    <source>
        <dbReference type="SAM" id="MobiDB-lite"/>
    </source>
</evidence>
<keyword evidence="3" id="KW-1185">Reference proteome</keyword>
<dbReference type="AlphaFoldDB" id="A0A9W4S245"/>
<evidence type="ECO:0000313" key="2">
    <source>
        <dbReference type="EMBL" id="CAI0651835.1"/>
    </source>
</evidence>
<accession>A0A9W4S245</accession>
<name>A0A9W4S245_9PEZI</name>
<organism evidence="2 3">
    <name type="scientific">Colletotrichum noveboracense</name>
    <dbReference type="NCBI Taxonomy" id="2664923"/>
    <lineage>
        <taxon>Eukaryota</taxon>
        <taxon>Fungi</taxon>
        <taxon>Dikarya</taxon>
        <taxon>Ascomycota</taxon>
        <taxon>Pezizomycotina</taxon>
        <taxon>Sordariomycetes</taxon>
        <taxon>Hypocreomycetidae</taxon>
        <taxon>Glomerellales</taxon>
        <taxon>Glomerellaceae</taxon>
        <taxon>Colletotrichum</taxon>
        <taxon>Colletotrichum gloeosporioides species complex</taxon>
    </lineage>
</organism>